<evidence type="ECO:0000313" key="9">
    <source>
        <dbReference type="Proteomes" id="UP001214638"/>
    </source>
</evidence>
<protein>
    <recommendedName>
        <fullName evidence="5">Spindle pole body component</fullName>
    </recommendedName>
</protein>
<proteinExistence type="inferred from homology"/>
<feature type="domain" description="Gamma tubulin complex component protein N-terminal" evidence="7">
    <location>
        <begin position="42"/>
        <end position="311"/>
    </location>
</feature>
<reference evidence="8" key="1">
    <citation type="journal article" date="2023" name="Nat. Microbiol.">
        <title>Babesia duncani multi-omics identifies virulence factors and drug targets.</title>
        <authorList>
            <person name="Singh P."/>
            <person name="Lonardi S."/>
            <person name="Liang Q."/>
            <person name="Vydyam P."/>
            <person name="Khabirova E."/>
            <person name="Fang T."/>
            <person name="Gihaz S."/>
            <person name="Thekkiniath J."/>
            <person name="Munshi M."/>
            <person name="Abel S."/>
            <person name="Ciampossin L."/>
            <person name="Batugedara G."/>
            <person name="Gupta M."/>
            <person name="Lu X.M."/>
            <person name="Lenz T."/>
            <person name="Chakravarty S."/>
            <person name="Cornillot E."/>
            <person name="Hu Y."/>
            <person name="Ma W."/>
            <person name="Gonzalez L.M."/>
            <person name="Sanchez S."/>
            <person name="Estrada K."/>
            <person name="Sanchez-Flores A."/>
            <person name="Montero E."/>
            <person name="Harb O.S."/>
            <person name="Le Roch K.G."/>
            <person name="Mamoun C.B."/>
        </authorList>
    </citation>
    <scope>NUCLEOTIDE SEQUENCE</scope>
    <source>
        <strain evidence="8">WA1</strain>
    </source>
</reference>
<dbReference type="InterPro" id="IPR040457">
    <property type="entry name" value="GCP_C"/>
</dbReference>
<dbReference type="Pfam" id="PF17681">
    <property type="entry name" value="GCP_N_terminal"/>
    <property type="match status" value="1"/>
</dbReference>
<keyword evidence="9" id="KW-1185">Reference proteome</keyword>
<evidence type="ECO:0000259" key="7">
    <source>
        <dbReference type="Pfam" id="PF17681"/>
    </source>
</evidence>
<keyword evidence="4 5" id="KW-0206">Cytoskeleton</keyword>
<dbReference type="KEGG" id="bdw:94335717"/>
<feature type="domain" description="Gamma tubulin complex component C-terminal" evidence="6">
    <location>
        <begin position="316"/>
        <end position="555"/>
    </location>
</feature>
<dbReference type="GO" id="GO:0051225">
    <property type="term" value="P:spindle assembly"/>
    <property type="evidence" value="ECO:0007669"/>
    <property type="project" value="TreeGrafter"/>
</dbReference>
<dbReference type="AlphaFoldDB" id="A0AAD9PPB6"/>
<dbReference type="GO" id="GO:0005874">
    <property type="term" value="C:microtubule"/>
    <property type="evidence" value="ECO:0007669"/>
    <property type="project" value="UniProtKB-KW"/>
</dbReference>
<evidence type="ECO:0000259" key="6">
    <source>
        <dbReference type="Pfam" id="PF04130"/>
    </source>
</evidence>
<dbReference type="InterPro" id="IPR042241">
    <property type="entry name" value="GCP_C_sf"/>
</dbReference>
<dbReference type="GO" id="GO:0000922">
    <property type="term" value="C:spindle pole"/>
    <property type="evidence" value="ECO:0007669"/>
    <property type="project" value="InterPro"/>
</dbReference>
<dbReference type="GO" id="GO:0051011">
    <property type="term" value="F:microtubule minus-end binding"/>
    <property type="evidence" value="ECO:0007669"/>
    <property type="project" value="TreeGrafter"/>
</dbReference>
<dbReference type="GO" id="GO:0007020">
    <property type="term" value="P:microtubule nucleation"/>
    <property type="evidence" value="ECO:0007669"/>
    <property type="project" value="InterPro"/>
</dbReference>
<dbReference type="GO" id="GO:0051321">
    <property type="term" value="P:meiotic cell cycle"/>
    <property type="evidence" value="ECO:0007669"/>
    <property type="project" value="TreeGrafter"/>
</dbReference>
<comment type="similarity">
    <text evidence="1 5">Belongs to the TUBGCP family.</text>
</comment>
<gene>
    <name evidence="8" type="ORF">BdWA1_001419</name>
</gene>
<evidence type="ECO:0000256" key="3">
    <source>
        <dbReference type="ARBA" id="ARBA00022701"/>
    </source>
</evidence>
<comment type="caution">
    <text evidence="8">The sequence shown here is derived from an EMBL/GenBank/DDBJ whole genome shotgun (WGS) entry which is preliminary data.</text>
</comment>
<dbReference type="PANTHER" id="PTHR19302">
    <property type="entry name" value="GAMMA TUBULIN COMPLEX PROTEIN"/>
    <property type="match status" value="1"/>
</dbReference>
<sequence length="582" mass="65771">MTSKYPKVLELVPPRGHGQDARSLILKHWDSYSIDIKESLLVHDVLAILSGVEGSIINIDNGRVEFAVQEASPVSKLALDSDSALFVLVTQVLHVALLKSQLLQHLERLQDTCVAHAFLEAVQQLLQQLESKVAQYEHGTRDQNQSLSRLKIHLSPEIATLEFLNRICNGATENFQLIDNIHSACNMHDPGDITRSLANQLQTQVMDALCLEIDLWIHHGVLLHKSSLGIDPCGDSFQFYPDKVPTLLGNVGLEIFKAGKYATILKQFQSKSQRSSRMVPLRFTTPRELEASVLEACTNKSRDLLQCFMQKFKFEQRLESMINVMLVQRADWIGLFLDALKEPGLEQSKLQEALASSTCSRDAFIRDYVLIPCYNSLSDWHMPSEHVNGQGFDLDFVTMEMQIPQEMRTLQSFMQKITLTFSKVFRLQLLLKRLERSLTRAWFYNQKSQELGLEPHVTLKVHYTLLGISRMLDFCKRVQGYASLVIQQGATSVLNGIKTKSLDEITAALLNYQQQLEFGLLLNDLETFKALCTTLAVAKTFALHLGSFFNQVSPTIQPRQNVQNSQSIEGRQEMLQTAPIGP</sequence>
<dbReference type="RefSeq" id="XP_067805247.1">
    <property type="nucleotide sequence ID" value="XM_067946456.1"/>
</dbReference>
<keyword evidence="3 5" id="KW-0493">Microtubule</keyword>
<dbReference type="Proteomes" id="UP001214638">
    <property type="component" value="Unassembled WGS sequence"/>
</dbReference>
<evidence type="ECO:0000256" key="4">
    <source>
        <dbReference type="ARBA" id="ARBA00023212"/>
    </source>
</evidence>
<evidence type="ECO:0000256" key="5">
    <source>
        <dbReference type="RuleBase" id="RU363050"/>
    </source>
</evidence>
<dbReference type="EMBL" id="JALLKP010000001">
    <property type="protein sequence ID" value="KAK2198405.1"/>
    <property type="molecule type" value="Genomic_DNA"/>
</dbReference>
<dbReference type="Pfam" id="PF04130">
    <property type="entry name" value="GCP_C_terminal"/>
    <property type="match status" value="1"/>
</dbReference>
<dbReference type="GeneID" id="94335717"/>
<accession>A0AAD9PPB6</accession>
<evidence type="ECO:0000256" key="1">
    <source>
        <dbReference type="ARBA" id="ARBA00010337"/>
    </source>
</evidence>
<dbReference type="InterPro" id="IPR041470">
    <property type="entry name" value="GCP_N"/>
</dbReference>
<dbReference type="GO" id="GO:0000930">
    <property type="term" value="C:gamma-tubulin complex"/>
    <property type="evidence" value="ECO:0007669"/>
    <property type="project" value="TreeGrafter"/>
</dbReference>
<dbReference type="GO" id="GO:0000278">
    <property type="term" value="P:mitotic cell cycle"/>
    <property type="evidence" value="ECO:0007669"/>
    <property type="project" value="TreeGrafter"/>
</dbReference>
<dbReference type="GO" id="GO:0043015">
    <property type="term" value="F:gamma-tubulin binding"/>
    <property type="evidence" value="ECO:0007669"/>
    <property type="project" value="InterPro"/>
</dbReference>
<dbReference type="PANTHER" id="PTHR19302:SF13">
    <property type="entry name" value="GAMMA-TUBULIN COMPLEX COMPONENT 2"/>
    <property type="match status" value="1"/>
</dbReference>
<keyword evidence="2 5" id="KW-0963">Cytoplasm</keyword>
<name>A0AAD9PPB6_9APIC</name>
<evidence type="ECO:0000256" key="2">
    <source>
        <dbReference type="ARBA" id="ARBA00022490"/>
    </source>
</evidence>
<evidence type="ECO:0000313" key="8">
    <source>
        <dbReference type="EMBL" id="KAK2198405.1"/>
    </source>
</evidence>
<dbReference type="Gene3D" id="1.20.120.1900">
    <property type="entry name" value="Gamma-tubulin complex, C-terminal domain"/>
    <property type="match status" value="1"/>
</dbReference>
<organism evidence="8 9">
    <name type="scientific">Babesia duncani</name>
    <dbReference type="NCBI Taxonomy" id="323732"/>
    <lineage>
        <taxon>Eukaryota</taxon>
        <taxon>Sar</taxon>
        <taxon>Alveolata</taxon>
        <taxon>Apicomplexa</taxon>
        <taxon>Aconoidasida</taxon>
        <taxon>Piroplasmida</taxon>
        <taxon>Babesiidae</taxon>
        <taxon>Babesia</taxon>
    </lineage>
</organism>
<comment type="subcellular location">
    <subcellularLocation>
        <location evidence="5">Cytoplasm</location>
        <location evidence="5">Cytoskeleton</location>
        <location evidence="5">Microtubule organizing center</location>
    </subcellularLocation>
</comment>
<dbReference type="InterPro" id="IPR007259">
    <property type="entry name" value="GCP"/>
</dbReference>
<dbReference type="GO" id="GO:0031122">
    <property type="term" value="P:cytoplasmic microtubule organization"/>
    <property type="evidence" value="ECO:0007669"/>
    <property type="project" value="TreeGrafter"/>
</dbReference>